<gene>
    <name evidence="1" type="ORF">ENL41_01310</name>
</gene>
<proteinExistence type="predicted"/>
<name>A0A7C5I4E4_UNCW3</name>
<comment type="caution">
    <text evidence="1">The sequence shown here is derived from an EMBL/GenBank/DDBJ whole genome shotgun (WGS) entry which is preliminary data.</text>
</comment>
<accession>A0A7C5I4E4</accession>
<sequence>METAKFETCPKCGCQSMKNIIYVKHGKEPVIYVQCAKCGSFVAGYVLKTYISDKTYETLLEIMHLESCTDSRDFTHKIEAFSKGIEEEYKRALEIAKTGKEKRKAEKIIGENIK</sequence>
<organism evidence="1">
    <name type="scientific">candidate division WOR-3 bacterium</name>
    <dbReference type="NCBI Taxonomy" id="2052148"/>
    <lineage>
        <taxon>Bacteria</taxon>
        <taxon>Bacteria division WOR-3</taxon>
    </lineage>
</organism>
<dbReference type="EMBL" id="DRTV01000099">
    <property type="protein sequence ID" value="HHF58045.1"/>
    <property type="molecule type" value="Genomic_DNA"/>
</dbReference>
<dbReference type="AlphaFoldDB" id="A0A7C5I4E4"/>
<evidence type="ECO:0000313" key="1">
    <source>
        <dbReference type="EMBL" id="HHF58045.1"/>
    </source>
</evidence>
<reference evidence="1" key="1">
    <citation type="journal article" date="2020" name="mSystems">
        <title>Genome- and Community-Level Interaction Insights into Carbon Utilization and Element Cycling Functions of Hydrothermarchaeota in Hydrothermal Sediment.</title>
        <authorList>
            <person name="Zhou Z."/>
            <person name="Liu Y."/>
            <person name="Xu W."/>
            <person name="Pan J."/>
            <person name="Luo Z.H."/>
            <person name="Li M."/>
        </authorList>
    </citation>
    <scope>NUCLEOTIDE SEQUENCE [LARGE SCALE GENOMIC DNA]</scope>
    <source>
        <strain evidence="1">HyVt-94</strain>
    </source>
</reference>
<protein>
    <submittedName>
        <fullName evidence="1">Uncharacterized protein</fullName>
    </submittedName>
</protein>
<dbReference type="Proteomes" id="UP000886014">
    <property type="component" value="Unassembled WGS sequence"/>
</dbReference>